<dbReference type="Proteomes" id="UP001221411">
    <property type="component" value="Unassembled WGS sequence"/>
</dbReference>
<comment type="caution">
    <text evidence="2">The sequence shown here is derived from an EMBL/GenBank/DDBJ whole genome shotgun (WGS) entry which is preliminary data.</text>
</comment>
<dbReference type="RefSeq" id="WP_271920279.1">
    <property type="nucleotide sequence ID" value="NZ_JAQNDO010000001.1"/>
</dbReference>
<dbReference type="PROSITE" id="PS51257">
    <property type="entry name" value="PROKAR_LIPOPROTEIN"/>
    <property type="match status" value="1"/>
</dbReference>
<name>A0ABT5ERW6_9BACT</name>
<sequence>MLDRSRNSKADRFAFAALALVLGMTGCSRRDEGAPEPAPKPVASAAPQTTSAPGKHEKAAAANDAEPQPDFIKHPPVHLKPPCASTSAAAANDGGNRCVTLTLRCAELDGGESVWLATSPPIAKVKLPEGAKGLRVSAEDEVSATVCCKAPAAEKGPVQAQLRLFTDEVAGSTHAFECP</sequence>
<keyword evidence="3" id="KW-1185">Reference proteome</keyword>
<proteinExistence type="predicted"/>
<reference evidence="2 3" key="1">
    <citation type="submission" date="2022-11" db="EMBL/GenBank/DDBJ databases">
        <title>Minimal conservation of predation-associated metabolite biosynthetic gene clusters underscores biosynthetic potential of Myxococcota including descriptions for ten novel species: Archangium lansinium sp. nov., Myxococcus landrumus sp. nov., Nannocystis bai.</title>
        <authorList>
            <person name="Ahearne A."/>
            <person name="Stevens C."/>
            <person name="Dowd S."/>
        </authorList>
    </citation>
    <scope>NUCLEOTIDE SEQUENCE [LARGE SCALE GENOMIC DNA]</scope>
    <source>
        <strain evidence="2 3">RJM3</strain>
    </source>
</reference>
<evidence type="ECO:0000313" key="3">
    <source>
        <dbReference type="Proteomes" id="UP001221411"/>
    </source>
</evidence>
<evidence type="ECO:0000313" key="2">
    <source>
        <dbReference type="EMBL" id="MDC0744104.1"/>
    </source>
</evidence>
<dbReference type="EMBL" id="JAQNDO010000001">
    <property type="protein sequence ID" value="MDC0744104.1"/>
    <property type="molecule type" value="Genomic_DNA"/>
</dbReference>
<gene>
    <name evidence="2" type="ORF">POL67_22425</name>
</gene>
<protein>
    <recommendedName>
        <fullName evidence="4">Lipoprotein</fullName>
    </recommendedName>
</protein>
<accession>A0ABT5ERW6</accession>
<evidence type="ECO:0008006" key="4">
    <source>
        <dbReference type="Google" id="ProtNLM"/>
    </source>
</evidence>
<organism evidence="2 3">
    <name type="scientific">Polyangium mundeleinium</name>
    <dbReference type="NCBI Taxonomy" id="2995306"/>
    <lineage>
        <taxon>Bacteria</taxon>
        <taxon>Pseudomonadati</taxon>
        <taxon>Myxococcota</taxon>
        <taxon>Polyangia</taxon>
        <taxon>Polyangiales</taxon>
        <taxon>Polyangiaceae</taxon>
        <taxon>Polyangium</taxon>
    </lineage>
</organism>
<evidence type="ECO:0000256" key="1">
    <source>
        <dbReference type="SAM" id="MobiDB-lite"/>
    </source>
</evidence>
<feature type="region of interest" description="Disordered" evidence="1">
    <location>
        <begin position="27"/>
        <end position="79"/>
    </location>
</feature>